<dbReference type="PANTHER" id="PTHR11113">
    <property type="entry name" value="N-ACETYLGLUCOSAMINE-6-PHOSPHATE DEACETYLASE"/>
    <property type="match status" value="1"/>
</dbReference>
<evidence type="ECO:0000256" key="3">
    <source>
        <dbReference type="ARBA" id="ARBA00022801"/>
    </source>
</evidence>
<name>A0A483CR93_9EURY</name>
<dbReference type="InterPro" id="IPR006680">
    <property type="entry name" value="Amidohydro-rel"/>
</dbReference>
<dbReference type="Gene3D" id="3.20.20.140">
    <property type="entry name" value="Metal-dependent hydrolases"/>
    <property type="match status" value="1"/>
</dbReference>
<comment type="catalytic activity">
    <reaction evidence="5 6">
        <text>adenine + H2O + H(+) = hypoxanthine + NH4(+)</text>
        <dbReference type="Rhea" id="RHEA:23688"/>
        <dbReference type="ChEBI" id="CHEBI:15377"/>
        <dbReference type="ChEBI" id="CHEBI:15378"/>
        <dbReference type="ChEBI" id="CHEBI:16708"/>
        <dbReference type="ChEBI" id="CHEBI:17368"/>
        <dbReference type="ChEBI" id="CHEBI:28938"/>
        <dbReference type="EC" id="3.5.4.2"/>
    </reaction>
</comment>
<comment type="similarity">
    <text evidence="1 6">Belongs to the metallo-dependent hydrolases superfamily. Adenine deaminase family.</text>
</comment>
<dbReference type="AlphaFoldDB" id="A0A483CR93"/>
<evidence type="ECO:0000259" key="8">
    <source>
        <dbReference type="Pfam" id="PF13382"/>
    </source>
</evidence>
<dbReference type="EMBL" id="PGCL01000002">
    <property type="protein sequence ID" value="TAJ44701.1"/>
    <property type="molecule type" value="Genomic_DNA"/>
</dbReference>
<dbReference type="Gene3D" id="2.30.40.10">
    <property type="entry name" value="Urease, subunit C, domain 1"/>
    <property type="match status" value="1"/>
</dbReference>
<dbReference type="GO" id="GO:0006146">
    <property type="term" value="P:adenine catabolic process"/>
    <property type="evidence" value="ECO:0007669"/>
    <property type="project" value="InterPro"/>
</dbReference>
<dbReference type="RefSeq" id="WP_130646498.1">
    <property type="nucleotide sequence ID" value="NZ_PGCL01000002.1"/>
</dbReference>
<proteinExistence type="inferred from homology"/>
<dbReference type="Pfam" id="PF13382">
    <property type="entry name" value="Adenine_deam_C"/>
    <property type="match status" value="1"/>
</dbReference>
<dbReference type="Proteomes" id="UP000292580">
    <property type="component" value="Unassembled WGS sequence"/>
</dbReference>
<dbReference type="CDD" id="cd01295">
    <property type="entry name" value="AdeC"/>
    <property type="match status" value="1"/>
</dbReference>
<dbReference type="SUPFAM" id="SSF51338">
    <property type="entry name" value="Composite domain of metallo-dependent hydrolases"/>
    <property type="match status" value="1"/>
</dbReference>
<dbReference type="GO" id="GO:0000034">
    <property type="term" value="F:adenine deaminase activity"/>
    <property type="evidence" value="ECO:0007669"/>
    <property type="project" value="UniProtKB-UniRule"/>
</dbReference>
<comment type="caution">
    <text evidence="9">The sequence shown here is derived from an EMBL/GenBank/DDBJ whole genome shotgun (WGS) entry which is preliminary data.</text>
</comment>
<keyword evidence="10" id="KW-1185">Reference proteome</keyword>
<comment type="cofactor">
    <cofactor evidence="6">
        <name>Mn(2+)</name>
        <dbReference type="ChEBI" id="CHEBI:29035"/>
    </cofactor>
</comment>
<dbReference type="HAMAP" id="MF_01518">
    <property type="entry name" value="Adenine_deamin"/>
    <property type="match status" value="1"/>
</dbReference>
<evidence type="ECO:0000256" key="6">
    <source>
        <dbReference type="HAMAP-Rule" id="MF_01518"/>
    </source>
</evidence>
<reference evidence="9 10" key="1">
    <citation type="submission" date="2017-11" db="EMBL/GenBank/DDBJ databases">
        <title>Isolation and Characterization of Methanofollis Species from Methane Seep Offshore SW Taiwan.</title>
        <authorList>
            <person name="Teng N.-H."/>
            <person name="Lai M.-C."/>
            <person name="Chen S.-C."/>
        </authorList>
    </citation>
    <scope>NUCLEOTIDE SEQUENCE [LARGE SCALE GENOMIC DNA]</scope>
    <source>
        <strain evidence="9 10">FWC-SCC2</strain>
    </source>
</reference>
<evidence type="ECO:0000256" key="2">
    <source>
        <dbReference type="ARBA" id="ARBA00012782"/>
    </source>
</evidence>
<gene>
    <name evidence="6 9" type="primary">ade</name>
    <name evidence="9" type="ORF">CUJ86_05215</name>
</gene>
<dbReference type="InterPro" id="IPR011059">
    <property type="entry name" value="Metal-dep_hydrolase_composite"/>
</dbReference>
<dbReference type="InterPro" id="IPR006679">
    <property type="entry name" value="Adenine_deam"/>
</dbReference>
<feature type="domain" description="Adenine deaminase C-terminal" evidence="8">
    <location>
        <begin position="382"/>
        <end position="542"/>
    </location>
</feature>
<evidence type="ECO:0000256" key="5">
    <source>
        <dbReference type="ARBA" id="ARBA00047720"/>
    </source>
</evidence>
<dbReference type="Pfam" id="PF01979">
    <property type="entry name" value="Amidohydro_1"/>
    <property type="match status" value="1"/>
</dbReference>
<dbReference type="NCBIfam" id="TIGR01178">
    <property type="entry name" value="ade"/>
    <property type="match status" value="1"/>
</dbReference>
<evidence type="ECO:0000259" key="7">
    <source>
        <dbReference type="Pfam" id="PF01979"/>
    </source>
</evidence>
<keyword evidence="4 6" id="KW-0464">Manganese</keyword>
<evidence type="ECO:0000313" key="10">
    <source>
        <dbReference type="Proteomes" id="UP000292580"/>
    </source>
</evidence>
<dbReference type="InterPro" id="IPR026912">
    <property type="entry name" value="Adenine_deam_C"/>
</dbReference>
<dbReference type="PANTHER" id="PTHR11113:SF2">
    <property type="entry name" value="ADENINE DEAMINASE"/>
    <property type="match status" value="1"/>
</dbReference>
<evidence type="ECO:0000256" key="1">
    <source>
        <dbReference type="ARBA" id="ARBA00006773"/>
    </source>
</evidence>
<organism evidence="9 10">
    <name type="scientific">Methanofollis fontis</name>
    <dbReference type="NCBI Taxonomy" id="2052832"/>
    <lineage>
        <taxon>Archaea</taxon>
        <taxon>Methanobacteriati</taxon>
        <taxon>Methanobacteriota</taxon>
        <taxon>Stenosarchaea group</taxon>
        <taxon>Methanomicrobia</taxon>
        <taxon>Methanomicrobiales</taxon>
        <taxon>Methanomicrobiaceae</taxon>
        <taxon>Methanofollis</taxon>
    </lineage>
</organism>
<dbReference type="OrthoDB" id="24954at2157"/>
<accession>A0A483CR93</accession>
<dbReference type="InterPro" id="IPR032466">
    <property type="entry name" value="Metal_Hydrolase"/>
</dbReference>
<evidence type="ECO:0000313" key="9">
    <source>
        <dbReference type="EMBL" id="TAJ44701.1"/>
    </source>
</evidence>
<sequence>MDPTIEAARGLAPADILVRDATLFNPFTCGWSETSFAVKDGTVIGTGEYEAAEVLDLGGRRVVPGLIDSHVHIESSLLTPGEYARCVIPCGTTTVVADPHEIANVSGAEGIEFMLSEATKTPLSLLVALPSCVPATPADVGGAVLSAEDLQRFSRRKGVIGLGEMMNVPGVLNGDPEVWKKMKVSGVRDGHAPLLSGKDLNAYICAGLQSDHECTSYEEALEKLQKGMYVMMREGSTERNLEALAPLLTPCTASRCCLATDDRHADMLVDRGHIDGCIRTLLGCGVPLELCLRAATLSAAERFGLSDRGAIAPGRRADFCVLENGEEFRVAETYILGRKYGDPGHRKTSCPAPQITCRMPTPADLKIDGSGPARVIGLVPGQIVTEALQADIECDAVPDTDADLLKCIVCDRYRGEGAGLGLVRGFGLRRGAIAASVSHDAHNIVAVGVTDDEIIRAVGEVIRARGGMVAVDGETVEVLPLPCGGLMAPAPYPEVVAALRRLGEVTAGMGAIDDPFMYLSFLALTVIPSLRVTPRGLFDGNLFADVPLFIEVS</sequence>
<dbReference type="SUPFAM" id="SSF51556">
    <property type="entry name" value="Metallo-dependent hydrolases"/>
    <property type="match status" value="1"/>
</dbReference>
<feature type="domain" description="Amidohydrolase-related" evidence="7">
    <location>
        <begin position="62"/>
        <end position="338"/>
    </location>
</feature>
<protein>
    <recommendedName>
        <fullName evidence="2 6">Adenine deaminase</fullName>
        <shortName evidence="6">Adenase</shortName>
        <shortName evidence="6">Adenine aminase</shortName>
        <ecNumber evidence="2 6">3.5.4.2</ecNumber>
    </recommendedName>
</protein>
<evidence type="ECO:0000256" key="4">
    <source>
        <dbReference type="ARBA" id="ARBA00023211"/>
    </source>
</evidence>
<dbReference type="EC" id="3.5.4.2" evidence="2 6"/>
<keyword evidence="3 6" id="KW-0378">Hydrolase</keyword>